<keyword evidence="5" id="KW-1185">Reference proteome</keyword>
<sequence>MEFKNLILEEKDNILILSFNRPEVLNALNNDTLKELDSAISYVESNNEILGMIVTGGESKAFVAGADIEQMEPYKSEEGRNYAHFAQNVFNRLESLNIPVIAAVNGYALGGGCELSMACDIRIASEKAVFGQPEVNLGVIPCFGGTQRLTRLVGKGISKELIYTGKFIKADEAKSIGLVNLVVPQDKLLEESLKMMGTIISKAPLAIKYSKLAIDRGIETDLYTGLELEKDLAALCFATEDKDEGMTAFLEKREPKFKNK</sequence>
<name>A0A9X2MI33_9FIRM</name>
<gene>
    <name evidence="4" type="ORF">NSA23_10015</name>
</gene>
<dbReference type="Gene3D" id="3.90.226.10">
    <property type="entry name" value="2-enoyl-CoA Hydratase, Chain A, domain 1"/>
    <property type="match status" value="1"/>
</dbReference>
<dbReference type="FunFam" id="1.10.12.10:FF:000001">
    <property type="entry name" value="Probable enoyl-CoA hydratase, mitochondrial"/>
    <property type="match status" value="1"/>
</dbReference>
<dbReference type="RefSeq" id="WP_042683413.1">
    <property type="nucleotide sequence ID" value="NZ_CABKTM010000075.1"/>
</dbReference>
<evidence type="ECO:0000256" key="3">
    <source>
        <dbReference type="RuleBase" id="RU003707"/>
    </source>
</evidence>
<evidence type="ECO:0000313" key="4">
    <source>
        <dbReference type="EMBL" id="MCR2044448.1"/>
    </source>
</evidence>
<dbReference type="InterPro" id="IPR014748">
    <property type="entry name" value="Enoyl-CoA_hydra_C"/>
</dbReference>
<comment type="similarity">
    <text evidence="1 3">Belongs to the enoyl-CoA hydratase/isomerase family.</text>
</comment>
<dbReference type="PANTHER" id="PTHR11941">
    <property type="entry name" value="ENOYL-COA HYDRATASE-RELATED"/>
    <property type="match status" value="1"/>
</dbReference>
<keyword evidence="2" id="KW-0456">Lyase</keyword>
<dbReference type="SUPFAM" id="SSF52096">
    <property type="entry name" value="ClpP/crotonase"/>
    <property type="match status" value="1"/>
</dbReference>
<reference evidence="4" key="1">
    <citation type="submission" date="2022-07" db="EMBL/GenBank/DDBJ databases">
        <title>Enhanced cultured diversity of the mouse gut microbiota enables custom-made synthetic communities.</title>
        <authorList>
            <person name="Afrizal A."/>
        </authorList>
    </citation>
    <scope>NUCLEOTIDE SEQUENCE</scope>
    <source>
        <strain evidence="4">DSM 29482</strain>
    </source>
</reference>
<dbReference type="Gene3D" id="1.10.12.10">
    <property type="entry name" value="Lyase 2-enoyl-coa Hydratase, Chain A, domain 2"/>
    <property type="match status" value="1"/>
</dbReference>
<dbReference type="CDD" id="cd06558">
    <property type="entry name" value="crotonase-like"/>
    <property type="match status" value="1"/>
</dbReference>
<dbReference type="OrthoDB" id="9775794at2"/>
<evidence type="ECO:0000256" key="1">
    <source>
        <dbReference type="ARBA" id="ARBA00005254"/>
    </source>
</evidence>
<organism evidence="4 5">
    <name type="scientific">Anaerosalibacter massiliensis</name>
    <dbReference type="NCBI Taxonomy" id="1347392"/>
    <lineage>
        <taxon>Bacteria</taxon>
        <taxon>Bacillati</taxon>
        <taxon>Bacillota</taxon>
        <taxon>Tissierellia</taxon>
        <taxon>Tissierellales</taxon>
        <taxon>Sporanaerobacteraceae</taxon>
        <taxon>Anaerosalibacter</taxon>
    </lineage>
</organism>
<dbReference type="EMBL" id="JANJZL010000006">
    <property type="protein sequence ID" value="MCR2044448.1"/>
    <property type="molecule type" value="Genomic_DNA"/>
</dbReference>
<dbReference type="AlphaFoldDB" id="A0A9X2MI33"/>
<evidence type="ECO:0000256" key="2">
    <source>
        <dbReference type="ARBA" id="ARBA00023239"/>
    </source>
</evidence>
<comment type="caution">
    <text evidence="4">The sequence shown here is derived from an EMBL/GenBank/DDBJ whole genome shotgun (WGS) entry which is preliminary data.</text>
</comment>
<dbReference type="PANTHER" id="PTHR11941:SF54">
    <property type="entry name" value="ENOYL-COA HYDRATASE, MITOCHONDRIAL"/>
    <property type="match status" value="1"/>
</dbReference>
<accession>A0A9X2MI33</accession>
<dbReference type="GO" id="GO:0016836">
    <property type="term" value="F:hydro-lyase activity"/>
    <property type="evidence" value="ECO:0007669"/>
    <property type="project" value="UniProtKB-ARBA"/>
</dbReference>
<dbReference type="GO" id="GO:0006635">
    <property type="term" value="P:fatty acid beta-oxidation"/>
    <property type="evidence" value="ECO:0007669"/>
    <property type="project" value="TreeGrafter"/>
</dbReference>
<dbReference type="Proteomes" id="UP001142078">
    <property type="component" value="Unassembled WGS sequence"/>
</dbReference>
<dbReference type="InterPro" id="IPR001753">
    <property type="entry name" value="Enoyl-CoA_hydra/iso"/>
</dbReference>
<dbReference type="InterPro" id="IPR018376">
    <property type="entry name" value="Enoyl-CoA_hyd/isom_CS"/>
</dbReference>
<dbReference type="Pfam" id="PF00378">
    <property type="entry name" value="ECH_1"/>
    <property type="match status" value="1"/>
</dbReference>
<protein>
    <submittedName>
        <fullName evidence="4">Enoyl-CoA hydratase-related protein</fullName>
    </submittedName>
</protein>
<dbReference type="FunFam" id="3.90.226.10:FF:000009">
    <property type="entry name" value="Carnitinyl-CoA dehydratase"/>
    <property type="match status" value="1"/>
</dbReference>
<dbReference type="PROSITE" id="PS00166">
    <property type="entry name" value="ENOYL_COA_HYDRATASE"/>
    <property type="match status" value="1"/>
</dbReference>
<proteinExistence type="inferred from homology"/>
<evidence type="ECO:0000313" key="5">
    <source>
        <dbReference type="Proteomes" id="UP001142078"/>
    </source>
</evidence>
<dbReference type="InterPro" id="IPR029045">
    <property type="entry name" value="ClpP/crotonase-like_dom_sf"/>
</dbReference>